<evidence type="ECO:0000256" key="1">
    <source>
        <dbReference type="SAM" id="MobiDB-lite"/>
    </source>
</evidence>
<proteinExistence type="predicted"/>
<organism evidence="2 3">
    <name type="scientific">Trichuris muris</name>
    <name type="common">Mouse whipworm</name>
    <dbReference type="NCBI Taxonomy" id="70415"/>
    <lineage>
        <taxon>Eukaryota</taxon>
        <taxon>Metazoa</taxon>
        <taxon>Ecdysozoa</taxon>
        <taxon>Nematoda</taxon>
        <taxon>Enoplea</taxon>
        <taxon>Dorylaimia</taxon>
        <taxon>Trichinellida</taxon>
        <taxon>Trichuridae</taxon>
        <taxon>Trichuris</taxon>
    </lineage>
</organism>
<keyword evidence="2" id="KW-1185">Reference proteome</keyword>
<sequence>MSSGSAVDYSCLRACLSFAIQNFPAPEIERSASLGLYSACRQGQGSTPVTVSVRRKGVRRQGVAESKNYPGNDRELEEGGQNRFHEPNQIAKANGRRKKSLFAYALPGGRQDPHMAVAPARLDLQPIGHLDGHIFHCEHRDAGKLQELKAIKSATNRKNGRKVLFVSSVQRMPTARKLTKKGNQQCSNIKLGAPSGNFALKPSASAPMPCRDYIKVGNGTT</sequence>
<accession>A0A5S6QYR4</accession>
<evidence type="ECO:0000313" key="3">
    <source>
        <dbReference type="WBParaSite" id="TMUE_3000012526.1"/>
    </source>
</evidence>
<dbReference type="WBParaSite" id="TMUE_3000012526.1">
    <property type="protein sequence ID" value="TMUE_3000012526.1"/>
    <property type="gene ID" value="WBGene00288455"/>
</dbReference>
<dbReference type="Proteomes" id="UP000046395">
    <property type="component" value="Unassembled WGS sequence"/>
</dbReference>
<name>A0A5S6QYR4_TRIMR</name>
<reference evidence="3" key="1">
    <citation type="submission" date="2019-12" db="UniProtKB">
        <authorList>
            <consortium name="WormBaseParasite"/>
        </authorList>
    </citation>
    <scope>IDENTIFICATION</scope>
</reference>
<protein>
    <submittedName>
        <fullName evidence="3">Uncharacterized protein</fullName>
    </submittedName>
</protein>
<dbReference type="AlphaFoldDB" id="A0A5S6QYR4"/>
<evidence type="ECO:0000313" key="2">
    <source>
        <dbReference type="Proteomes" id="UP000046395"/>
    </source>
</evidence>
<feature type="region of interest" description="Disordered" evidence="1">
    <location>
        <begin position="55"/>
        <end position="83"/>
    </location>
</feature>